<dbReference type="AlphaFoldDB" id="A0A370BRG3"/>
<feature type="transmembrane region" description="Helical" evidence="6">
    <location>
        <begin position="220"/>
        <end position="242"/>
    </location>
</feature>
<dbReference type="PANTHER" id="PTHR33048:SF163">
    <property type="entry name" value="INTEGRAL MEMBRANE PROTEIN (AFU_ORTHOLOGUE AFUA_8G05510)"/>
    <property type="match status" value="1"/>
</dbReference>
<evidence type="ECO:0000313" key="9">
    <source>
        <dbReference type="Proteomes" id="UP000253845"/>
    </source>
</evidence>
<dbReference type="GO" id="GO:0016020">
    <property type="term" value="C:membrane"/>
    <property type="evidence" value="ECO:0007669"/>
    <property type="project" value="UniProtKB-SubCell"/>
</dbReference>
<dbReference type="Proteomes" id="UP000253845">
    <property type="component" value="Unassembled WGS sequence"/>
</dbReference>
<evidence type="ECO:0000256" key="3">
    <source>
        <dbReference type="ARBA" id="ARBA00022989"/>
    </source>
</evidence>
<feature type="transmembrane region" description="Helical" evidence="6">
    <location>
        <begin position="83"/>
        <end position="110"/>
    </location>
</feature>
<comment type="subcellular location">
    <subcellularLocation>
        <location evidence="1">Membrane</location>
        <topology evidence="1">Multi-pass membrane protein</topology>
    </subcellularLocation>
</comment>
<dbReference type="Pfam" id="PF20684">
    <property type="entry name" value="Fung_rhodopsin"/>
    <property type="match status" value="1"/>
</dbReference>
<dbReference type="InterPro" id="IPR049326">
    <property type="entry name" value="Rhodopsin_dom_fungi"/>
</dbReference>
<keyword evidence="3 6" id="KW-1133">Transmembrane helix</keyword>
<feature type="transmembrane region" description="Helical" evidence="6">
    <location>
        <begin position="43"/>
        <end position="63"/>
    </location>
</feature>
<dbReference type="EMBL" id="KZ851943">
    <property type="protein sequence ID" value="RDH15962.1"/>
    <property type="molecule type" value="Genomic_DNA"/>
</dbReference>
<feature type="transmembrane region" description="Helical" evidence="6">
    <location>
        <begin position="122"/>
        <end position="143"/>
    </location>
</feature>
<keyword evidence="4 6" id="KW-0472">Membrane</keyword>
<organism evidence="8 9">
    <name type="scientific">Aspergillus niger ATCC 13496</name>
    <dbReference type="NCBI Taxonomy" id="1353008"/>
    <lineage>
        <taxon>Eukaryota</taxon>
        <taxon>Fungi</taxon>
        <taxon>Dikarya</taxon>
        <taxon>Ascomycota</taxon>
        <taxon>Pezizomycotina</taxon>
        <taxon>Eurotiomycetes</taxon>
        <taxon>Eurotiomycetidae</taxon>
        <taxon>Eurotiales</taxon>
        <taxon>Aspergillaceae</taxon>
        <taxon>Aspergillus</taxon>
        <taxon>Aspergillus subgen. Circumdati</taxon>
    </lineage>
</organism>
<evidence type="ECO:0000256" key="5">
    <source>
        <dbReference type="ARBA" id="ARBA00038359"/>
    </source>
</evidence>
<evidence type="ECO:0000259" key="7">
    <source>
        <dbReference type="Pfam" id="PF20684"/>
    </source>
</evidence>
<evidence type="ECO:0000313" key="8">
    <source>
        <dbReference type="EMBL" id="RDH15962.1"/>
    </source>
</evidence>
<feature type="domain" description="Rhodopsin" evidence="7">
    <location>
        <begin position="27"/>
        <end position="300"/>
    </location>
</feature>
<feature type="transmembrane region" description="Helical" evidence="6">
    <location>
        <begin position="163"/>
        <end position="184"/>
    </location>
</feature>
<dbReference type="PANTHER" id="PTHR33048">
    <property type="entry name" value="PTH11-LIKE INTEGRAL MEMBRANE PROTEIN (AFU_ORTHOLOGUE AFUA_5G11245)"/>
    <property type="match status" value="1"/>
</dbReference>
<reference evidence="8 9" key="1">
    <citation type="submission" date="2018-07" db="EMBL/GenBank/DDBJ databases">
        <title>Section-level genome sequencing of Aspergillus section Nigri to investigate inter- and intra-species variation.</title>
        <authorList>
            <consortium name="DOE Joint Genome Institute"/>
            <person name="Vesth T.C."/>
            <person name="Nybo J.L."/>
            <person name="Theobald S."/>
            <person name="Frisvad J.C."/>
            <person name="Larsen T.O."/>
            <person name="Nielsen K.F."/>
            <person name="Hoof J.B."/>
            <person name="Brandl J."/>
            <person name="Salamov A."/>
            <person name="Riley R."/>
            <person name="Gladden J.M."/>
            <person name="Phatale P."/>
            <person name="Nielsen M.T."/>
            <person name="Lyhne E.K."/>
            <person name="Kogle M.E."/>
            <person name="Strasser K."/>
            <person name="McDonnell E."/>
            <person name="Barry K."/>
            <person name="Clum A."/>
            <person name="Chen C."/>
            <person name="Nolan M."/>
            <person name="Sandor L."/>
            <person name="Kuo A."/>
            <person name="Lipzen A."/>
            <person name="Hainaut M."/>
            <person name="Drula E."/>
            <person name="Tsang A."/>
            <person name="Magnuson J.K."/>
            <person name="Henrissat B."/>
            <person name="Wiebenga A."/>
            <person name="Simmons B.A."/>
            <person name="Makela M.R."/>
            <person name="De vries R.P."/>
            <person name="Grigoriev I.V."/>
            <person name="Mortensen U.H."/>
            <person name="Baker S.E."/>
            <person name="Andersen M.R."/>
        </authorList>
    </citation>
    <scope>NUCLEOTIDE SEQUENCE [LARGE SCALE GENOMIC DNA]</scope>
    <source>
        <strain evidence="8 9">ATCC 13496</strain>
    </source>
</reference>
<sequence>MGPSPKGKEMIVIVSVLVGLTCLSMTLRFVARIKRRTGFGVDDCLCFVAVVLMLGMLIELILWCSIGGNGYHVSDLNTRTIELFYQIFLSSQFTYFVLTPVIKISFICFYRRLFTTKHFLRFTFGLNILIAAWSSGIFLACALQCRPLRAYWDINVKGRCFSATTYIIVNQAFNVLMDFVILAVPVPMIWRLHRSWQDKLALNAVFALGGLSLIDDEQRLIFRLLTSVCFASIYRIIVLFYIDLKDVTCEILCGSDNASASTGSKLTLKLDTIYDATLWTHIEPSVGLVVSCLPIIRGMFPRCTSAGQKQRTRSSFGHSSTGTTLSGGIDHECFDGRKGLRGGCAISGRACHRSESALELENIRVTTDIEVQIG</sequence>
<feature type="transmembrane region" description="Helical" evidence="6">
    <location>
        <begin position="12"/>
        <end position="31"/>
    </location>
</feature>
<evidence type="ECO:0000256" key="6">
    <source>
        <dbReference type="SAM" id="Phobius"/>
    </source>
</evidence>
<dbReference type="InterPro" id="IPR052337">
    <property type="entry name" value="SAT4-like"/>
</dbReference>
<accession>A0A370BRG3</accession>
<dbReference type="VEuPathDB" id="FungiDB:M747DRAFT_246026"/>
<gene>
    <name evidence="8" type="ORF">M747DRAFT_246026</name>
</gene>
<proteinExistence type="inferred from homology"/>
<evidence type="ECO:0000256" key="1">
    <source>
        <dbReference type="ARBA" id="ARBA00004141"/>
    </source>
</evidence>
<name>A0A370BRG3_ASPNG</name>
<evidence type="ECO:0000256" key="2">
    <source>
        <dbReference type="ARBA" id="ARBA00022692"/>
    </source>
</evidence>
<protein>
    <recommendedName>
        <fullName evidence="7">Rhodopsin domain-containing protein</fullName>
    </recommendedName>
</protein>
<evidence type="ECO:0000256" key="4">
    <source>
        <dbReference type="ARBA" id="ARBA00023136"/>
    </source>
</evidence>
<comment type="similarity">
    <text evidence="5">Belongs to the SAT4 family.</text>
</comment>
<keyword evidence="2 6" id="KW-0812">Transmembrane</keyword>